<dbReference type="Proteomes" id="UP000319865">
    <property type="component" value="Unassembled WGS sequence"/>
</dbReference>
<dbReference type="PANTHER" id="PTHR48083:SF2">
    <property type="entry name" value="MEDIUM-CHAIN SPECIFIC ACYL-COA DEHYDROGENASE, MITOCHONDRIAL"/>
    <property type="match status" value="1"/>
</dbReference>
<evidence type="ECO:0000256" key="5">
    <source>
        <dbReference type="ARBA" id="ARBA00023002"/>
    </source>
</evidence>
<dbReference type="SUPFAM" id="SSF47203">
    <property type="entry name" value="Acyl-CoA dehydrogenase C-terminal domain-like"/>
    <property type="match status" value="1"/>
</dbReference>
<evidence type="ECO:0000259" key="9">
    <source>
        <dbReference type="Pfam" id="PF02771"/>
    </source>
</evidence>
<evidence type="ECO:0000256" key="2">
    <source>
        <dbReference type="ARBA" id="ARBA00009347"/>
    </source>
</evidence>
<dbReference type="EMBL" id="VFQE01000001">
    <property type="protein sequence ID" value="TQN43068.1"/>
    <property type="molecule type" value="Genomic_DNA"/>
</dbReference>
<dbReference type="InterPro" id="IPR050741">
    <property type="entry name" value="Acyl-CoA_dehydrogenase"/>
</dbReference>
<keyword evidence="3 6" id="KW-0285">Flavoprotein</keyword>
<sequence length="381" mass="43149">MDFSIPDELKQFVDSVRQFRERELMPLEQEFLLKGNFTNEQRTELEQRARQLGFWALDVPEEYGGQGMGTLATCLVAEELYKHPAMFDFGGSPEPALYEGNEDQKKRYLRGVIDDGKRSCYAFTEPGGGSDFARITTQAKRDGDNWIINGRKTFISEADRADFCILFATTDPALGGRGITCFLVDIGTPGFELSRPIPTMGDAWEPYELTFEDCVVPDANRLGEVNGAWELASEQLTHGRLKIAAYQLGIAQRSIDLAVEWAKQRVTWGKPIATRQAIQWMLADSAVELDAARMLVYRAAWMADEGQHIRNEAFMAKLYATEMAQRVTDRCLQIFGGLGYSKEVPIQSFYRQVRVWRIGHGTGEIHRWMIARNMLGLSSRD</sequence>
<feature type="domain" description="Acyl-CoA oxidase/dehydrogenase middle" evidence="8">
    <location>
        <begin position="120"/>
        <end position="214"/>
    </location>
</feature>
<dbReference type="GO" id="GO:0070991">
    <property type="term" value="F:medium-chain fatty acyl-CoA dehydrogenase activity"/>
    <property type="evidence" value="ECO:0007669"/>
    <property type="project" value="TreeGrafter"/>
</dbReference>
<dbReference type="GO" id="GO:0051793">
    <property type="term" value="P:medium-chain fatty acid catabolic process"/>
    <property type="evidence" value="ECO:0007669"/>
    <property type="project" value="TreeGrafter"/>
</dbReference>
<dbReference type="Gene3D" id="1.10.540.10">
    <property type="entry name" value="Acyl-CoA dehydrogenase/oxidase, N-terminal domain"/>
    <property type="match status" value="1"/>
</dbReference>
<dbReference type="InterPro" id="IPR013786">
    <property type="entry name" value="AcylCoA_DH/ox_N"/>
</dbReference>
<keyword evidence="5 6" id="KW-0560">Oxidoreductase</keyword>
<organism evidence="10 11">
    <name type="scientific">Blastococcus colisei</name>
    <dbReference type="NCBI Taxonomy" id="1564162"/>
    <lineage>
        <taxon>Bacteria</taxon>
        <taxon>Bacillati</taxon>
        <taxon>Actinomycetota</taxon>
        <taxon>Actinomycetes</taxon>
        <taxon>Geodermatophilales</taxon>
        <taxon>Geodermatophilaceae</taxon>
        <taxon>Blastococcus</taxon>
    </lineage>
</organism>
<reference evidence="10 11" key="1">
    <citation type="submission" date="2019-06" db="EMBL/GenBank/DDBJ databases">
        <title>Sequencing the genomes of 1000 actinobacteria strains.</title>
        <authorList>
            <person name="Klenk H.-P."/>
        </authorList>
    </citation>
    <scope>NUCLEOTIDE SEQUENCE [LARGE SCALE GENOMIC DNA]</scope>
    <source>
        <strain evidence="10 11">DSM 46837</strain>
    </source>
</reference>
<comment type="caution">
    <text evidence="10">The sequence shown here is derived from an EMBL/GenBank/DDBJ whole genome shotgun (WGS) entry which is preliminary data.</text>
</comment>
<feature type="domain" description="Acyl-CoA dehydrogenase/oxidase C-terminal" evidence="7">
    <location>
        <begin position="229"/>
        <end position="375"/>
    </location>
</feature>
<dbReference type="GO" id="GO:0005737">
    <property type="term" value="C:cytoplasm"/>
    <property type="evidence" value="ECO:0007669"/>
    <property type="project" value="TreeGrafter"/>
</dbReference>
<accession>A0A543PG69</accession>
<proteinExistence type="inferred from homology"/>
<dbReference type="Pfam" id="PF02771">
    <property type="entry name" value="Acyl-CoA_dh_N"/>
    <property type="match status" value="1"/>
</dbReference>
<dbReference type="SUPFAM" id="SSF56645">
    <property type="entry name" value="Acyl-CoA dehydrogenase NM domain-like"/>
    <property type="match status" value="1"/>
</dbReference>
<dbReference type="RefSeq" id="WP_142025617.1">
    <property type="nucleotide sequence ID" value="NZ_VFQE01000001.1"/>
</dbReference>
<dbReference type="Pfam" id="PF02770">
    <property type="entry name" value="Acyl-CoA_dh_M"/>
    <property type="match status" value="1"/>
</dbReference>
<evidence type="ECO:0000259" key="8">
    <source>
        <dbReference type="Pfam" id="PF02770"/>
    </source>
</evidence>
<evidence type="ECO:0000256" key="4">
    <source>
        <dbReference type="ARBA" id="ARBA00022827"/>
    </source>
</evidence>
<evidence type="ECO:0000313" key="11">
    <source>
        <dbReference type="Proteomes" id="UP000319865"/>
    </source>
</evidence>
<gene>
    <name evidence="10" type="ORF">FHU33_2490</name>
</gene>
<dbReference type="InterPro" id="IPR036250">
    <property type="entry name" value="AcylCo_DH-like_C"/>
</dbReference>
<protein>
    <submittedName>
        <fullName evidence="10">Acyl-CoA dehydrogenase</fullName>
    </submittedName>
</protein>
<dbReference type="Gene3D" id="1.20.140.10">
    <property type="entry name" value="Butyryl-CoA Dehydrogenase, subunit A, domain 3"/>
    <property type="match status" value="1"/>
</dbReference>
<evidence type="ECO:0000313" key="10">
    <source>
        <dbReference type="EMBL" id="TQN43068.1"/>
    </source>
</evidence>
<evidence type="ECO:0000259" key="7">
    <source>
        <dbReference type="Pfam" id="PF00441"/>
    </source>
</evidence>
<dbReference type="FunFam" id="1.20.140.10:FF:000001">
    <property type="entry name" value="Acyl-CoA dehydrogenase"/>
    <property type="match status" value="1"/>
</dbReference>
<dbReference type="InterPro" id="IPR009075">
    <property type="entry name" value="AcylCo_DH/oxidase_C"/>
</dbReference>
<dbReference type="OrthoDB" id="3176804at2"/>
<dbReference type="InterPro" id="IPR037069">
    <property type="entry name" value="AcylCoA_DH/ox_N_sf"/>
</dbReference>
<dbReference type="Pfam" id="PF00441">
    <property type="entry name" value="Acyl-CoA_dh_1"/>
    <property type="match status" value="1"/>
</dbReference>
<dbReference type="PANTHER" id="PTHR48083">
    <property type="entry name" value="MEDIUM-CHAIN SPECIFIC ACYL-COA DEHYDROGENASE, MITOCHONDRIAL-RELATED"/>
    <property type="match status" value="1"/>
</dbReference>
<evidence type="ECO:0000256" key="3">
    <source>
        <dbReference type="ARBA" id="ARBA00022630"/>
    </source>
</evidence>
<dbReference type="InterPro" id="IPR009100">
    <property type="entry name" value="AcylCoA_DH/oxidase_NM_dom_sf"/>
</dbReference>
<dbReference type="GO" id="GO:0050660">
    <property type="term" value="F:flavin adenine dinucleotide binding"/>
    <property type="evidence" value="ECO:0007669"/>
    <property type="project" value="InterPro"/>
</dbReference>
<dbReference type="Gene3D" id="2.40.110.10">
    <property type="entry name" value="Butyryl-CoA Dehydrogenase, subunit A, domain 2"/>
    <property type="match status" value="1"/>
</dbReference>
<dbReference type="AlphaFoldDB" id="A0A543PG69"/>
<keyword evidence="11" id="KW-1185">Reference proteome</keyword>
<dbReference type="InterPro" id="IPR046373">
    <property type="entry name" value="Acyl-CoA_Oxase/DH_mid-dom_sf"/>
</dbReference>
<keyword evidence="4 6" id="KW-0274">FAD</keyword>
<feature type="domain" description="Acyl-CoA dehydrogenase/oxidase N-terminal" evidence="9">
    <location>
        <begin position="7"/>
        <end position="113"/>
    </location>
</feature>
<evidence type="ECO:0000256" key="1">
    <source>
        <dbReference type="ARBA" id="ARBA00001974"/>
    </source>
</evidence>
<comment type="similarity">
    <text evidence="2 6">Belongs to the acyl-CoA dehydrogenase family.</text>
</comment>
<evidence type="ECO:0000256" key="6">
    <source>
        <dbReference type="RuleBase" id="RU362125"/>
    </source>
</evidence>
<comment type="cofactor">
    <cofactor evidence="1 6">
        <name>FAD</name>
        <dbReference type="ChEBI" id="CHEBI:57692"/>
    </cofactor>
</comment>
<dbReference type="InterPro" id="IPR006091">
    <property type="entry name" value="Acyl-CoA_Oxase/DH_mid-dom"/>
</dbReference>
<dbReference type="FunFam" id="2.40.110.10:FF:000002">
    <property type="entry name" value="Acyl-CoA dehydrogenase fadE12"/>
    <property type="match status" value="1"/>
</dbReference>
<name>A0A543PG69_9ACTN</name>